<dbReference type="Pfam" id="PF05016">
    <property type="entry name" value="ParE_toxin"/>
    <property type="match status" value="1"/>
</dbReference>
<dbReference type="InterPro" id="IPR051803">
    <property type="entry name" value="TA_system_RelE-like_toxin"/>
</dbReference>
<dbReference type="InterPro" id="IPR035093">
    <property type="entry name" value="RelE/ParE_toxin_dom_sf"/>
</dbReference>
<evidence type="ECO:0000256" key="1">
    <source>
        <dbReference type="ARBA" id="ARBA00006226"/>
    </source>
</evidence>
<organism evidence="3 4">
    <name type="scientific">Nostoc commune NIES-4072</name>
    <dbReference type="NCBI Taxonomy" id="2005467"/>
    <lineage>
        <taxon>Bacteria</taxon>
        <taxon>Bacillati</taxon>
        <taxon>Cyanobacteriota</taxon>
        <taxon>Cyanophyceae</taxon>
        <taxon>Nostocales</taxon>
        <taxon>Nostocaceae</taxon>
        <taxon>Nostoc</taxon>
    </lineage>
</organism>
<dbReference type="Gene3D" id="3.30.2310.20">
    <property type="entry name" value="RelE-like"/>
    <property type="match status" value="1"/>
</dbReference>
<dbReference type="RefSeq" id="WP_109008121.1">
    <property type="nucleotide sequence ID" value="NZ_BDUD01000001.1"/>
</dbReference>
<dbReference type="OrthoDB" id="9798046at2"/>
<name>A0A2R5FKR0_NOSCO</name>
<dbReference type="EMBL" id="BDUD01000001">
    <property type="protein sequence ID" value="GBG18028.1"/>
    <property type="molecule type" value="Genomic_DNA"/>
</dbReference>
<evidence type="ECO:0000256" key="2">
    <source>
        <dbReference type="ARBA" id="ARBA00022649"/>
    </source>
</evidence>
<comment type="caution">
    <text evidence="3">The sequence shown here is derived from an EMBL/GenBank/DDBJ whole genome shotgun (WGS) entry which is preliminary data.</text>
</comment>
<evidence type="ECO:0008006" key="5">
    <source>
        <dbReference type="Google" id="ProtNLM"/>
    </source>
</evidence>
<evidence type="ECO:0000313" key="4">
    <source>
        <dbReference type="Proteomes" id="UP000245124"/>
    </source>
</evidence>
<proteinExistence type="inferred from homology"/>
<dbReference type="PANTHER" id="PTHR33755">
    <property type="entry name" value="TOXIN PARE1-RELATED"/>
    <property type="match status" value="1"/>
</dbReference>
<reference evidence="3 4" key="1">
    <citation type="submission" date="2017-06" db="EMBL/GenBank/DDBJ databases">
        <title>Genome sequencing of cyanobaciteial culture collection at National Institute for Environmental Studies (NIES).</title>
        <authorList>
            <person name="Hirose Y."/>
            <person name="Shimura Y."/>
            <person name="Fujisawa T."/>
            <person name="Nakamura Y."/>
            <person name="Kawachi M."/>
        </authorList>
    </citation>
    <scope>NUCLEOTIDE SEQUENCE [LARGE SCALE GENOMIC DNA]</scope>
    <source>
        <strain evidence="3 4">NIES-4072</strain>
    </source>
</reference>
<accession>A0A2R5FKR0</accession>
<sequence length="100" mass="11753">MEYSIAKEASQDLDEILDYFLVRNINAGSRFIREFNKKCQNIAQFPNIGRSYPKFDPRLRGIRLDSYIIFYRVFEDSIVIVRVVSGYRDLSSIFADVDDE</sequence>
<keyword evidence="4" id="KW-1185">Reference proteome</keyword>
<dbReference type="PANTHER" id="PTHR33755:SF6">
    <property type="entry name" value="PLASMID STABILIZATION SYSTEM PROTEIN"/>
    <property type="match status" value="1"/>
</dbReference>
<dbReference type="InterPro" id="IPR007712">
    <property type="entry name" value="RelE/ParE_toxin"/>
</dbReference>
<comment type="similarity">
    <text evidence="1">Belongs to the RelE toxin family.</text>
</comment>
<gene>
    <name evidence="3" type="ORF">NIES4072_16920</name>
</gene>
<dbReference type="Proteomes" id="UP000245124">
    <property type="component" value="Unassembled WGS sequence"/>
</dbReference>
<keyword evidence="2" id="KW-1277">Toxin-antitoxin system</keyword>
<evidence type="ECO:0000313" key="3">
    <source>
        <dbReference type="EMBL" id="GBG18028.1"/>
    </source>
</evidence>
<protein>
    <recommendedName>
        <fullName evidence="5">Plasmid stabilization system</fullName>
    </recommendedName>
</protein>
<dbReference type="AlphaFoldDB" id="A0A2R5FKR0"/>